<evidence type="ECO:0000313" key="2">
    <source>
        <dbReference type="EMBL" id="MBF8808431.1"/>
    </source>
</evidence>
<dbReference type="Proteomes" id="UP000637757">
    <property type="component" value="Unassembled WGS sequence"/>
</dbReference>
<dbReference type="InterPro" id="IPR009370">
    <property type="entry name" value="YutD-like"/>
</dbReference>
<sequence length="219" mass="26001">MSAKQKGHNAIEAEAKEKNASTSTEDRTVTEEITAVLEEIVEEPKQEKSKSELITFLDEINFLIGENHYRLVTNYREGFNPEKLGERYSEVLSRYDYIVGDWGYEQLRLKGFFRVDNRRAHPDQRIDTLEDYLYEYCNFGCAYFVIEQIGKKDKHIQRRRKKKNQNRAYIDEKKGPVSSNHKRTVIKKRKNEQIKTEKIEETEIKPKSNANFTIRKREE</sequence>
<dbReference type="PIRSF" id="PIRSF012565">
    <property type="entry name" value="DUF1027"/>
    <property type="match status" value="1"/>
</dbReference>
<feature type="compositionally biased region" description="Basic residues" evidence="1">
    <location>
        <begin position="180"/>
        <end position="190"/>
    </location>
</feature>
<dbReference type="Gene3D" id="3.50.4.20">
    <property type="match status" value="1"/>
</dbReference>
<evidence type="ECO:0000313" key="3">
    <source>
        <dbReference type="Proteomes" id="UP000637757"/>
    </source>
</evidence>
<dbReference type="EMBL" id="JADAKE010000018">
    <property type="protein sequence ID" value="MBF8808431.1"/>
    <property type="molecule type" value="Genomic_DNA"/>
</dbReference>
<dbReference type="AlphaFoldDB" id="A0A931AW88"/>
<reference evidence="2" key="1">
    <citation type="submission" date="2020-09" db="EMBL/GenBank/DDBJ databases">
        <title>Genomic insights into the novelty and pathogenicity of a unique biofilm-forming Enterococcus sp. bacteria (Enterococcus lacertideformus) identified in reptiles.</title>
        <authorList>
            <person name="Agius J.E."/>
            <person name="Phalen D.N."/>
            <person name="Rose K."/>
            <person name="Eden J.-S."/>
        </authorList>
    </citation>
    <scope>NUCLEOTIDE SEQUENCE</scope>
    <source>
        <strain evidence="2">PHRS 0518</strain>
    </source>
</reference>
<proteinExistence type="predicted"/>
<evidence type="ECO:0000256" key="1">
    <source>
        <dbReference type="SAM" id="MobiDB-lite"/>
    </source>
</evidence>
<feature type="compositionally biased region" description="Basic and acidic residues" evidence="1">
    <location>
        <begin position="9"/>
        <end position="29"/>
    </location>
</feature>
<protein>
    <submittedName>
        <fullName evidence="2">YutD family protein</fullName>
    </submittedName>
</protein>
<name>A0A931AW88_9ENTE</name>
<dbReference type="Pfam" id="PF06265">
    <property type="entry name" value="YutD-like"/>
    <property type="match status" value="1"/>
</dbReference>
<dbReference type="InterPro" id="IPR038141">
    <property type="entry name" value="YutD-like_sf"/>
</dbReference>
<organism evidence="2 3">
    <name type="scientific">Enterococcus lacertideformus</name>
    <dbReference type="NCBI Taxonomy" id="2771493"/>
    <lineage>
        <taxon>Bacteria</taxon>
        <taxon>Bacillati</taxon>
        <taxon>Bacillota</taxon>
        <taxon>Bacilli</taxon>
        <taxon>Lactobacillales</taxon>
        <taxon>Enterococcaceae</taxon>
        <taxon>Enterococcus</taxon>
    </lineage>
</organism>
<accession>A0A931AW88</accession>
<gene>
    <name evidence="2" type="ORF">IC227_09220</name>
</gene>
<keyword evidence="3" id="KW-1185">Reference proteome</keyword>
<comment type="caution">
    <text evidence="2">The sequence shown here is derived from an EMBL/GenBank/DDBJ whole genome shotgun (WGS) entry which is preliminary data.</text>
</comment>
<feature type="region of interest" description="Disordered" evidence="1">
    <location>
        <begin position="172"/>
        <end position="192"/>
    </location>
</feature>
<feature type="region of interest" description="Disordered" evidence="1">
    <location>
        <begin position="1"/>
        <end position="29"/>
    </location>
</feature>